<accession>A0A933LQR9</accession>
<evidence type="ECO:0000256" key="2">
    <source>
        <dbReference type="ARBA" id="ARBA00023186"/>
    </source>
</evidence>
<comment type="similarity">
    <text evidence="1">Belongs to the UreD family.</text>
</comment>
<dbReference type="AlphaFoldDB" id="A0A933LQR9"/>
<proteinExistence type="inferred from homology"/>
<dbReference type="InterPro" id="IPR002669">
    <property type="entry name" value="UreD"/>
</dbReference>
<organism evidence="3 4">
    <name type="scientific">Tectimicrobiota bacterium</name>
    <dbReference type="NCBI Taxonomy" id="2528274"/>
    <lineage>
        <taxon>Bacteria</taxon>
        <taxon>Pseudomonadati</taxon>
        <taxon>Nitrospinota/Tectimicrobiota group</taxon>
        <taxon>Candidatus Tectimicrobiota</taxon>
    </lineage>
</organism>
<keyword evidence="2" id="KW-0143">Chaperone</keyword>
<dbReference type="Pfam" id="PF01774">
    <property type="entry name" value="UreD"/>
    <property type="match status" value="1"/>
</dbReference>
<dbReference type="HAMAP" id="MF_01384">
    <property type="entry name" value="UreD"/>
    <property type="match status" value="1"/>
</dbReference>
<dbReference type="PANTHER" id="PTHR33643">
    <property type="entry name" value="UREASE ACCESSORY PROTEIN D"/>
    <property type="match status" value="1"/>
</dbReference>
<dbReference type="PANTHER" id="PTHR33643:SF1">
    <property type="entry name" value="UREASE ACCESSORY PROTEIN D"/>
    <property type="match status" value="1"/>
</dbReference>
<dbReference type="Proteomes" id="UP000772181">
    <property type="component" value="Unassembled WGS sequence"/>
</dbReference>
<gene>
    <name evidence="3" type="ORF">HY730_04420</name>
</gene>
<dbReference type="EMBL" id="JACQWF010000202">
    <property type="protein sequence ID" value="MBI4595607.1"/>
    <property type="molecule type" value="Genomic_DNA"/>
</dbReference>
<evidence type="ECO:0000256" key="1">
    <source>
        <dbReference type="ARBA" id="ARBA00007177"/>
    </source>
</evidence>
<dbReference type="GO" id="GO:0016151">
    <property type="term" value="F:nickel cation binding"/>
    <property type="evidence" value="ECO:0007669"/>
    <property type="project" value="InterPro"/>
</dbReference>
<name>A0A933LQR9_UNCTE</name>
<comment type="caution">
    <text evidence="3">The sequence shown here is derived from an EMBL/GenBank/DDBJ whole genome shotgun (WGS) entry which is preliminary data.</text>
</comment>
<evidence type="ECO:0000313" key="3">
    <source>
        <dbReference type="EMBL" id="MBI4595607.1"/>
    </source>
</evidence>
<sequence length="319" mass="35808">MHSKEVPEERTRIGKDGYLFLQFKKEGNKTVLADSFSRIPLQTLPPFYLDNSAAAYNYILNPTGGIVGGDNLEVEIRLEPEAHAFLTTPSATKVYKTVGPPAQQRLVFFLKRDSVLEYLPRVTIPFASSSFSQNISLFLEEGARAILLDIFNTGRKARGEHLAFNEYRSIVEAFEADLQPEQLPGQLMALNNFLKGARSIDSYVKGARPLLSDRLLLRPHDVDYSGLGFFGAFSTTATIYLIFNEPALESSLSLLFQSILEEQKKNKILGGVSLLPRKGLFVRILGHDAHQIEQVILLLWSIARKEMLAIYEPSLTRLF</sequence>
<evidence type="ECO:0000313" key="4">
    <source>
        <dbReference type="Proteomes" id="UP000772181"/>
    </source>
</evidence>
<reference evidence="3" key="1">
    <citation type="submission" date="2020-07" db="EMBL/GenBank/DDBJ databases">
        <title>Huge and variable diversity of episymbiotic CPR bacteria and DPANN archaea in groundwater ecosystems.</title>
        <authorList>
            <person name="He C.Y."/>
            <person name="Keren R."/>
            <person name="Whittaker M."/>
            <person name="Farag I.F."/>
            <person name="Doudna J."/>
            <person name="Cate J.H.D."/>
            <person name="Banfield J.F."/>
        </authorList>
    </citation>
    <scope>NUCLEOTIDE SEQUENCE</scope>
    <source>
        <strain evidence="3">NC_groundwater_1482_Ag_S-0.65um_47_24</strain>
    </source>
</reference>
<protein>
    <submittedName>
        <fullName evidence="3">Urease accessory protein UreD</fullName>
    </submittedName>
</protein>